<reference evidence="1 2" key="1">
    <citation type="submission" date="2023-08" db="EMBL/GenBank/DDBJ databases">
        <title>Oxalobacteraceae gen .nov., isolated from river sludge outside the plant.</title>
        <authorList>
            <person name="Zhao S.Y."/>
        </authorList>
    </citation>
    <scope>NUCLEOTIDE SEQUENCE [LARGE SCALE GENOMIC DNA]</scope>
    <source>
        <strain evidence="1 2">R-40</strain>
    </source>
</reference>
<dbReference type="EMBL" id="JAUYVH010000020">
    <property type="protein sequence ID" value="MDQ9172319.1"/>
    <property type="molecule type" value="Genomic_DNA"/>
</dbReference>
<accession>A0ABU1BTT9</accession>
<proteinExistence type="predicted"/>
<dbReference type="RefSeq" id="WP_338438348.1">
    <property type="nucleotide sequence ID" value="NZ_JAUYVH010000020.1"/>
</dbReference>
<dbReference type="SUPFAM" id="SSF55008">
    <property type="entry name" value="HMA, heavy metal-associated domain"/>
    <property type="match status" value="1"/>
</dbReference>
<dbReference type="Proteomes" id="UP001225596">
    <property type="component" value="Unassembled WGS sequence"/>
</dbReference>
<evidence type="ECO:0000313" key="2">
    <source>
        <dbReference type="Proteomes" id="UP001225596"/>
    </source>
</evidence>
<evidence type="ECO:0000313" key="1">
    <source>
        <dbReference type="EMBL" id="MDQ9172319.1"/>
    </source>
</evidence>
<organism evidence="1 2">
    <name type="scientific">Keguizhuia sedimenti</name>
    <dbReference type="NCBI Taxonomy" id="3064264"/>
    <lineage>
        <taxon>Bacteria</taxon>
        <taxon>Pseudomonadati</taxon>
        <taxon>Pseudomonadota</taxon>
        <taxon>Betaproteobacteria</taxon>
        <taxon>Burkholderiales</taxon>
        <taxon>Oxalobacteraceae</taxon>
        <taxon>Keguizhuia</taxon>
    </lineage>
</organism>
<keyword evidence="2" id="KW-1185">Reference proteome</keyword>
<dbReference type="InterPro" id="IPR036163">
    <property type="entry name" value="HMA_dom_sf"/>
</dbReference>
<name>A0ABU1BTT9_9BURK</name>
<comment type="caution">
    <text evidence="1">The sequence shown here is derived from an EMBL/GenBank/DDBJ whole genome shotgun (WGS) entry which is preliminary data.</text>
</comment>
<sequence length="97" mass="10412">MSSCQKNTCGCGAPAVPITSAPLLGNRSDVLTVRIDKIDCPTEKTLLRKKIGVLSGIEDMSFNLMQRRLTIKHQLTDTTPILAAIGSLNMEAVVDNA</sequence>
<gene>
    <name evidence="1" type="ORF">Q8A64_18085</name>
</gene>
<protein>
    <recommendedName>
        <fullName evidence="3">HMA domain-containing protein</fullName>
    </recommendedName>
</protein>
<evidence type="ECO:0008006" key="3">
    <source>
        <dbReference type="Google" id="ProtNLM"/>
    </source>
</evidence>